<name>A0A9J6EFB5_RHIMP</name>
<reference evidence="1" key="2">
    <citation type="submission" date="2021-09" db="EMBL/GenBank/DDBJ databases">
        <authorList>
            <person name="Jia N."/>
            <person name="Wang J."/>
            <person name="Shi W."/>
            <person name="Du L."/>
            <person name="Sun Y."/>
            <person name="Zhan W."/>
            <person name="Jiang J."/>
            <person name="Wang Q."/>
            <person name="Zhang B."/>
            <person name="Ji P."/>
            <person name="Sakyi L.B."/>
            <person name="Cui X."/>
            <person name="Yuan T."/>
            <person name="Jiang B."/>
            <person name="Yang W."/>
            <person name="Lam T.T.-Y."/>
            <person name="Chang Q."/>
            <person name="Ding S."/>
            <person name="Wang X."/>
            <person name="Zhu J."/>
            <person name="Ruan X."/>
            <person name="Zhao L."/>
            <person name="Wei J."/>
            <person name="Que T."/>
            <person name="Du C."/>
            <person name="Cheng J."/>
            <person name="Dai P."/>
            <person name="Han X."/>
            <person name="Huang E."/>
            <person name="Gao Y."/>
            <person name="Liu J."/>
            <person name="Shao H."/>
            <person name="Ye R."/>
            <person name="Li L."/>
            <person name="Wei W."/>
            <person name="Wang X."/>
            <person name="Wang C."/>
            <person name="Huo Q."/>
            <person name="Li W."/>
            <person name="Guo W."/>
            <person name="Chen H."/>
            <person name="Chen S."/>
            <person name="Zhou L."/>
            <person name="Zhou L."/>
            <person name="Ni X."/>
            <person name="Tian J."/>
            <person name="Zhou Y."/>
            <person name="Sheng Y."/>
            <person name="Liu T."/>
            <person name="Pan Y."/>
            <person name="Xia L."/>
            <person name="Li J."/>
            <person name="Zhao F."/>
            <person name="Cao W."/>
        </authorList>
    </citation>
    <scope>NUCLEOTIDE SEQUENCE</scope>
    <source>
        <strain evidence="1">Rmic-2018</strain>
        <tissue evidence="1">Larvae</tissue>
    </source>
</reference>
<reference evidence="1" key="1">
    <citation type="journal article" date="2020" name="Cell">
        <title>Large-Scale Comparative Analyses of Tick Genomes Elucidate Their Genetic Diversity and Vector Capacities.</title>
        <authorList>
            <consortium name="Tick Genome and Microbiome Consortium (TIGMIC)"/>
            <person name="Jia N."/>
            <person name="Wang J."/>
            <person name="Shi W."/>
            <person name="Du L."/>
            <person name="Sun Y."/>
            <person name="Zhan W."/>
            <person name="Jiang J.F."/>
            <person name="Wang Q."/>
            <person name="Zhang B."/>
            <person name="Ji P."/>
            <person name="Bell-Sakyi L."/>
            <person name="Cui X.M."/>
            <person name="Yuan T.T."/>
            <person name="Jiang B.G."/>
            <person name="Yang W.F."/>
            <person name="Lam T.T."/>
            <person name="Chang Q.C."/>
            <person name="Ding S.J."/>
            <person name="Wang X.J."/>
            <person name="Zhu J.G."/>
            <person name="Ruan X.D."/>
            <person name="Zhao L."/>
            <person name="Wei J.T."/>
            <person name="Ye R.Z."/>
            <person name="Que T.C."/>
            <person name="Du C.H."/>
            <person name="Zhou Y.H."/>
            <person name="Cheng J.X."/>
            <person name="Dai P.F."/>
            <person name="Guo W.B."/>
            <person name="Han X.H."/>
            <person name="Huang E.J."/>
            <person name="Li L.F."/>
            <person name="Wei W."/>
            <person name="Gao Y.C."/>
            <person name="Liu J.Z."/>
            <person name="Shao H.Z."/>
            <person name="Wang X."/>
            <person name="Wang C.C."/>
            <person name="Yang T.C."/>
            <person name="Huo Q.B."/>
            <person name="Li W."/>
            <person name="Chen H.Y."/>
            <person name="Chen S.E."/>
            <person name="Zhou L.G."/>
            <person name="Ni X.B."/>
            <person name="Tian J.H."/>
            <person name="Sheng Y."/>
            <person name="Liu T."/>
            <person name="Pan Y.S."/>
            <person name="Xia L.Y."/>
            <person name="Li J."/>
            <person name="Zhao F."/>
            <person name="Cao W.C."/>
        </authorList>
    </citation>
    <scope>NUCLEOTIDE SEQUENCE</scope>
    <source>
        <strain evidence="1">Rmic-2018</strain>
    </source>
</reference>
<keyword evidence="2" id="KW-1185">Reference proteome</keyword>
<comment type="caution">
    <text evidence="1">The sequence shown here is derived from an EMBL/GenBank/DDBJ whole genome shotgun (WGS) entry which is preliminary data.</text>
</comment>
<gene>
    <name evidence="1" type="ORF">HPB51_008021</name>
</gene>
<accession>A0A9J6EFB5</accession>
<protein>
    <submittedName>
        <fullName evidence="1">Uncharacterized protein</fullName>
    </submittedName>
</protein>
<dbReference type="EMBL" id="JABSTU010000004">
    <property type="protein sequence ID" value="KAH8033155.1"/>
    <property type="molecule type" value="Genomic_DNA"/>
</dbReference>
<proteinExistence type="predicted"/>
<organism evidence="1 2">
    <name type="scientific">Rhipicephalus microplus</name>
    <name type="common">Cattle tick</name>
    <name type="synonym">Boophilus microplus</name>
    <dbReference type="NCBI Taxonomy" id="6941"/>
    <lineage>
        <taxon>Eukaryota</taxon>
        <taxon>Metazoa</taxon>
        <taxon>Ecdysozoa</taxon>
        <taxon>Arthropoda</taxon>
        <taxon>Chelicerata</taxon>
        <taxon>Arachnida</taxon>
        <taxon>Acari</taxon>
        <taxon>Parasitiformes</taxon>
        <taxon>Ixodida</taxon>
        <taxon>Ixodoidea</taxon>
        <taxon>Ixodidae</taxon>
        <taxon>Rhipicephalinae</taxon>
        <taxon>Rhipicephalus</taxon>
        <taxon>Boophilus</taxon>
    </lineage>
</organism>
<evidence type="ECO:0000313" key="2">
    <source>
        <dbReference type="Proteomes" id="UP000821866"/>
    </source>
</evidence>
<sequence length="129" mass="13767">MSSCLPCKRQLAGFGPLLALPGLAATGFCRHGAQRVLLHPVRSHTGVSQGAHSLLSRLLPAVLRLTRSARAPLLLDQTSLAYDVVETLDSVRGGIYQLRALCPNSSSGCSVLAFLLELKEHFAGLCDFI</sequence>
<dbReference type="AlphaFoldDB" id="A0A9J6EFB5"/>
<evidence type="ECO:0000313" key="1">
    <source>
        <dbReference type="EMBL" id="KAH8033155.1"/>
    </source>
</evidence>
<dbReference type="Proteomes" id="UP000821866">
    <property type="component" value="Chromosome 2"/>
</dbReference>